<feature type="domain" description="ATPase dynein-related AAA" evidence="4">
    <location>
        <begin position="42"/>
        <end position="195"/>
    </location>
</feature>
<evidence type="ECO:0000256" key="3">
    <source>
        <dbReference type="ARBA" id="ARBA00022840"/>
    </source>
</evidence>
<dbReference type="SUPFAM" id="SSF52540">
    <property type="entry name" value="P-loop containing nucleoside triphosphate hydrolases"/>
    <property type="match status" value="1"/>
</dbReference>
<proteinExistence type="inferred from homology"/>
<dbReference type="InterPro" id="IPR027417">
    <property type="entry name" value="P-loop_NTPase"/>
</dbReference>
<evidence type="ECO:0000259" key="4">
    <source>
        <dbReference type="Pfam" id="PF07728"/>
    </source>
</evidence>
<protein>
    <recommendedName>
        <fullName evidence="7">AAA+ ATPase domain-containing protein</fullName>
    </recommendedName>
</protein>
<dbReference type="PANTHER" id="PTHR42759:SF7">
    <property type="entry name" value="DENITRIFICATION REGULATORY PROTEIN NIRQ"/>
    <property type="match status" value="1"/>
</dbReference>
<keyword evidence="2" id="KW-0547">Nucleotide-binding</keyword>
<reference evidence="6" key="1">
    <citation type="submission" date="2018-05" db="EMBL/GenBank/DDBJ databases">
        <authorList>
            <person name="Lanie J.A."/>
            <person name="Ng W.-L."/>
            <person name="Kazmierczak K.M."/>
            <person name="Andrzejewski T.M."/>
            <person name="Davidsen T.M."/>
            <person name="Wayne K.J."/>
            <person name="Tettelin H."/>
            <person name="Glass J.I."/>
            <person name="Rusch D."/>
            <person name="Podicherti R."/>
            <person name="Tsui H.-C.T."/>
            <person name="Winkler M.E."/>
        </authorList>
    </citation>
    <scope>NUCLEOTIDE SEQUENCE</scope>
</reference>
<gene>
    <name evidence="6" type="ORF">METZ01_LOCUS56111</name>
</gene>
<dbReference type="InterPro" id="IPR013615">
    <property type="entry name" value="CbbQ_C"/>
</dbReference>
<evidence type="ECO:0000256" key="2">
    <source>
        <dbReference type="ARBA" id="ARBA00022741"/>
    </source>
</evidence>
<dbReference type="InterPro" id="IPR050764">
    <property type="entry name" value="CbbQ/NirQ/NorQ/GpvN"/>
</dbReference>
<keyword evidence="3" id="KW-0067">ATP-binding</keyword>
<evidence type="ECO:0000313" key="6">
    <source>
        <dbReference type="EMBL" id="SVA03257.1"/>
    </source>
</evidence>
<dbReference type="EMBL" id="UINC01003088">
    <property type="protein sequence ID" value="SVA03257.1"/>
    <property type="molecule type" value="Genomic_DNA"/>
</dbReference>
<feature type="domain" description="CbbQ/NirQ/NorQ C-terminal" evidence="5">
    <location>
        <begin position="208"/>
        <end position="291"/>
    </location>
</feature>
<evidence type="ECO:0000259" key="5">
    <source>
        <dbReference type="Pfam" id="PF08406"/>
    </source>
</evidence>
<dbReference type="PANTHER" id="PTHR42759">
    <property type="entry name" value="MOXR FAMILY PROTEIN"/>
    <property type="match status" value="1"/>
</dbReference>
<dbReference type="Pfam" id="PF08406">
    <property type="entry name" value="CbbQ_C"/>
    <property type="match status" value="1"/>
</dbReference>
<dbReference type="Gene3D" id="3.40.50.300">
    <property type="entry name" value="P-loop containing nucleotide triphosphate hydrolases"/>
    <property type="match status" value="1"/>
</dbReference>
<comment type="similarity">
    <text evidence="1">Belongs to the CbbQ/NirQ/NorQ/GpvN family.</text>
</comment>
<name>A0A381SLP1_9ZZZZ</name>
<organism evidence="6">
    <name type="scientific">marine metagenome</name>
    <dbReference type="NCBI Taxonomy" id="408172"/>
    <lineage>
        <taxon>unclassified sequences</taxon>
        <taxon>metagenomes</taxon>
        <taxon>ecological metagenomes</taxon>
    </lineage>
</organism>
<dbReference type="Pfam" id="PF07728">
    <property type="entry name" value="AAA_5"/>
    <property type="match status" value="1"/>
</dbReference>
<sequence length="294" mass="32880">MATKQEYTERNIEEFYVADEPFYIPTSDEIEIFESAYRQRVPILLKGPTGTGKTRFVEHMAWRLTESLSPPKSKSASSNGSGQKLPLITVACHEDLTASDLVGRYLLDADGTRWIDGPLTRAVKSGGICYLDEIVEARKDTTVIIHPLTDHRRSLTIDKLGTVINAADGFLLVVSYNPGYQNALKDLKHSTRQRFVALEFDFPDEETEAQIIAHESGCDLDTAERLARLGLKIRNLREHGLEEGASTRMLIYAGRLIKEGVSHRRACQVSVTWGITDDPQVQRSIDEVVTSIFA</sequence>
<evidence type="ECO:0000256" key="1">
    <source>
        <dbReference type="ARBA" id="ARBA00009417"/>
    </source>
</evidence>
<dbReference type="GO" id="GO:0005524">
    <property type="term" value="F:ATP binding"/>
    <property type="evidence" value="ECO:0007669"/>
    <property type="project" value="UniProtKB-KW"/>
</dbReference>
<evidence type="ECO:0008006" key="7">
    <source>
        <dbReference type="Google" id="ProtNLM"/>
    </source>
</evidence>
<dbReference type="AlphaFoldDB" id="A0A381SLP1"/>
<dbReference type="InterPro" id="IPR011704">
    <property type="entry name" value="ATPase_dyneun-rel_AAA"/>
</dbReference>
<dbReference type="GO" id="GO:0016887">
    <property type="term" value="F:ATP hydrolysis activity"/>
    <property type="evidence" value="ECO:0007669"/>
    <property type="project" value="InterPro"/>
</dbReference>
<accession>A0A381SLP1</accession>